<sequence length="39" mass="4338">MSQYALDKFRICVNAPESRDTDIPPCLVLVQIRSSEGAN</sequence>
<dbReference type="EMBL" id="GBRH01255972">
    <property type="protein sequence ID" value="JAD41923.1"/>
    <property type="molecule type" value="Transcribed_RNA"/>
</dbReference>
<protein>
    <submittedName>
        <fullName evidence="1">Uncharacterized protein</fullName>
    </submittedName>
</protein>
<dbReference type="AlphaFoldDB" id="A0A0A8ZW20"/>
<reference evidence="1" key="1">
    <citation type="submission" date="2014-09" db="EMBL/GenBank/DDBJ databases">
        <authorList>
            <person name="Magalhaes I.L.F."/>
            <person name="Oliveira U."/>
            <person name="Santos F.R."/>
            <person name="Vidigal T.H.D.A."/>
            <person name="Brescovit A.D."/>
            <person name="Santos A.J."/>
        </authorList>
    </citation>
    <scope>NUCLEOTIDE SEQUENCE</scope>
    <source>
        <tissue evidence="1">Shoot tissue taken approximately 20 cm above the soil surface</tissue>
    </source>
</reference>
<evidence type="ECO:0000313" key="1">
    <source>
        <dbReference type="EMBL" id="JAD41923.1"/>
    </source>
</evidence>
<proteinExistence type="predicted"/>
<organism evidence="1">
    <name type="scientific">Arundo donax</name>
    <name type="common">Giant reed</name>
    <name type="synonym">Donax arundinaceus</name>
    <dbReference type="NCBI Taxonomy" id="35708"/>
    <lineage>
        <taxon>Eukaryota</taxon>
        <taxon>Viridiplantae</taxon>
        <taxon>Streptophyta</taxon>
        <taxon>Embryophyta</taxon>
        <taxon>Tracheophyta</taxon>
        <taxon>Spermatophyta</taxon>
        <taxon>Magnoliopsida</taxon>
        <taxon>Liliopsida</taxon>
        <taxon>Poales</taxon>
        <taxon>Poaceae</taxon>
        <taxon>PACMAD clade</taxon>
        <taxon>Arundinoideae</taxon>
        <taxon>Arundineae</taxon>
        <taxon>Arundo</taxon>
    </lineage>
</organism>
<accession>A0A0A8ZW20</accession>
<name>A0A0A8ZW20_ARUDO</name>
<reference evidence="1" key="2">
    <citation type="journal article" date="2015" name="Data Brief">
        <title>Shoot transcriptome of the giant reed, Arundo donax.</title>
        <authorList>
            <person name="Barrero R.A."/>
            <person name="Guerrero F.D."/>
            <person name="Moolhuijzen P."/>
            <person name="Goolsby J.A."/>
            <person name="Tidwell J."/>
            <person name="Bellgard S.E."/>
            <person name="Bellgard M.I."/>
        </authorList>
    </citation>
    <scope>NUCLEOTIDE SEQUENCE</scope>
    <source>
        <tissue evidence="1">Shoot tissue taken approximately 20 cm above the soil surface</tissue>
    </source>
</reference>